<keyword evidence="4" id="KW-1185">Reference proteome</keyword>
<dbReference type="Proteomes" id="UP000018850">
    <property type="component" value="Unassembled WGS sequence"/>
</dbReference>
<proteinExistence type="predicted"/>
<dbReference type="GO" id="GO:0003677">
    <property type="term" value="F:DNA binding"/>
    <property type="evidence" value="ECO:0007669"/>
    <property type="project" value="UniProtKB-KW"/>
</dbReference>
<dbReference type="InterPro" id="IPR010998">
    <property type="entry name" value="Integrase_recombinase_N"/>
</dbReference>
<organism evidence="3 4">
    <name type="scientific">Zhouia amylolytica AD3</name>
    <dbReference type="NCBI Taxonomy" id="1286632"/>
    <lineage>
        <taxon>Bacteria</taxon>
        <taxon>Pseudomonadati</taxon>
        <taxon>Bacteroidota</taxon>
        <taxon>Flavobacteriia</taxon>
        <taxon>Flavobacteriales</taxon>
        <taxon>Flavobacteriaceae</taxon>
        <taxon>Zhouia</taxon>
    </lineage>
</organism>
<dbReference type="InterPro" id="IPR025269">
    <property type="entry name" value="SAM-like_dom"/>
</dbReference>
<dbReference type="InterPro" id="IPR011010">
    <property type="entry name" value="DNA_brk_join_enz"/>
</dbReference>
<dbReference type="SUPFAM" id="SSF56349">
    <property type="entry name" value="DNA breaking-rejoining enzymes"/>
    <property type="match status" value="1"/>
</dbReference>
<name>W2UKN3_9FLAO</name>
<keyword evidence="1" id="KW-0238">DNA-binding</keyword>
<reference evidence="3 4" key="2">
    <citation type="journal article" date="2016" name="Genome Announc.">
        <title>Draft Genome Sequence of Zhouia amylolytica AD3, Isolated from Tidal Flat Sediment.</title>
        <authorList>
            <person name="Jia B."/>
            <person name="Jin H.M."/>
            <person name="Lee H.J."/>
            <person name="Jeon C.O."/>
        </authorList>
    </citation>
    <scope>NUCLEOTIDE SEQUENCE [LARGE SCALE GENOMIC DNA]</scope>
    <source>
        <strain evidence="3 4">AD3</strain>
    </source>
</reference>
<dbReference type="Pfam" id="PF13102">
    <property type="entry name" value="Phage_int_SAM_5"/>
    <property type="match status" value="1"/>
</dbReference>
<evidence type="ECO:0000313" key="3">
    <source>
        <dbReference type="EMBL" id="ETN94006.1"/>
    </source>
</evidence>
<protein>
    <recommendedName>
        <fullName evidence="2">Phage integrase SAM-like domain-containing protein</fullName>
    </recommendedName>
</protein>
<evidence type="ECO:0000259" key="2">
    <source>
        <dbReference type="Pfam" id="PF13102"/>
    </source>
</evidence>
<dbReference type="AlphaFoldDB" id="W2UKN3"/>
<dbReference type="eggNOG" id="COG0582">
    <property type="taxonomic scope" value="Bacteria"/>
</dbReference>
<reference evidence="4" key="1">
    <citation type="submission" date="2013-11" db="EMBL/GenBank/DDBJ databases">
        <title>Draft genome sequence from a member of Zhouia, isolated tidal flat.</title>
        <authorList>
            <person name="Jin H."/>
            <person name="Jeon C.O."/>
        </authorList>
    </citation>
    <scope>NUCLEOTIDE SEQUENCE [LARGE SCALE GENOMIC DNA]</scope>
    <source>
        <strain evidence="4">AD3</strain>
    </source>
</reference>
<accession>W2UKN3</accession>
<evidence type="ECO:0000313" key="4">
    <source>
        <dbReference type="Proteomes" id="UP000018850"/>
    </source>
</evidence>
<comment type="caution">
    <text evidence="3">The sequence shown here is derived from an EMBL/GenBank/DDBJ whole genome shotgun (WGS) entry which is preliminary data.</text>
</comment>
<feature type="domain" description="Phage integrase SAM-like" evidence="2">
    <location>
        <begin position="96"/>
        <end position="190"/>
    </location>
</feature>
<dbReference type="Gene3D" id="1.10.150.130">
    <property type="match status" value="1"/>
</dbReference>
<gene>
    <name evidence="3" type="ORF">P278_28100</name>
</gene>
<sequence length="244" mass="28312">MHFASKGKRFKKSIGYKCSLSPWDFSKQRIKTGKGMLTNAYKVNAFINGLQTFAEDCLSTIIKDNDSIDIDKLSTIINNKINGCDDENTKRENQKVINYAKNLIESKKSRIKITTFRSCNQTIKMLEKYQDSHNTILRFDEINLSFYRKFVTLLENENYSFNSIGKHIKNLKIFLNDALINGISTSTIFKNRSFKVLKEVTTEIYLTEEEILKLSNKDFSNRPRIELARDIFFIGCYTGQRVSD</sequence>
<dbReference type="EMBL" id="AYXY01000026">
    <property type="protein sequence ID" value="ETN94006.1"/>
    <property type="molecule type" value="Genomic_DNA"/>
</dbReference>
<evidence type="ECO:0000256" key="1">
    <source>
        <dbReference type="ARBA" id="ARBA00023125"/>
    </source>
</evidence>